<dbReference type="AlphaFoldDB" id="A0A1L9BCH1"/>
<evidence type="ECO:0000259" key="3">
    <source>
        <dbReference type="PROSITE" id="PS50125"/>
    </source>
</evidence>
<protein>
    <recommendedName>
        <fullName evidence="3">Guanylate cyclase domain-containing protein</fullName>
    </recommendedName>
</protein>
<dbReference type="PANTHER" id="PTHR16305:SF28">
    <property type="entry name" value="GUANYLATE CYCLASE DOMAIN-CONTAINING PROTEIN"/>
    <property type="match status" value="1"/>
</dbReference>
<dbReference type="Pfam" id="PF13191">
    <property type="entry name" value="AAA_16"/>
    <property type="match status" value="1"/>
</dbReference>
<dbReference type="InterPro" id="IPR025874">
    <property type="entry name" value="DZR"/>
</dbReference>
<dbReference type="SUPFAM" id="SSF48452">
    <property type="entry name" value="TPR-like"/>
    <property type="match status" value="2"/>
</dbReference>
<dbReference type="InterPro" id="IPR029787">
    <property type="entry name" value="Nucleotide_cyclase"/>
</dbReference>
<sequence>MCCLQCNQESPEGAKFCSGCGTPLAALCGDCGAPNQLDARFCGQCSAPLGAKPPPVGACAPEAERRQLSVLFCDLVGSTALSERLDPEDLREVMRAYQACAARVIARHDGHIAQYLGDGLLVYFGYPVAHEDEGLRAVRAGLEILQDVAALDARGQRLQVRIGIHTGLTVVGEVGGGKFREQLALGETPNLAARVQSMAEPDTLVISATTSRLVRGFFALEDLGEHGLKGLSRATRLYRVLHETGARSRMDAATADGFTPFVGREHELEVLAGHWSRAAAGSGQVVCIRGEPGIGKSRLLKMLGSRLPEGEHFLLECRCLPYYQNSALYPVMELFERHLELRRLPSPAEKLARLREFLAGYGLGSPEALGLMASLLSLPLAANPVLEIPAQKKRHRTLELLGALLCGFAEQRPLVFVLEDLHWADPSTLELTQLLVERTHSERVLCLFTTRPGFHVDWATVPHLHALDMLPLEPGEAAVMVAHITGNKSLPAELERQVLARSGGTPLFVEELIKAILEAGVLRERENRYELLGRVPDGLIPVSVHDSLMARIDRLGPSKPVAQLAATLGREFRYEVLKAVAGKEDEVLQEHLSRLLESELVYQQGALPEAVFTFKHALIRDAAYESLLRKTRKQYHQRIAQTLQHEFPEVADTQPELMASHYEGAELPRDAIREWEKAGQRAMVRGANREAIAHLRRALTLLEQLPDEPERLELELPMQLELAAALMAIDGWASPVVEAASCRARDLCYVLGDQERLLPALWCLWTFHFIGGDLEPALETARHVMDLAWGSKQGLPRLLAHYAMGQTHLFRGEFLDARWHGEQGLLLFDLEQERIITGRFQLSPTMNCQYTLAASLWMLGYRDQGERVLEEMFTLSRTLGHLPSIASAMGPSLMLRHYQQDVERTWRTAQELFVLSNEQGFRLWEAVSFMYRAWAHARRGDARTGITELRQGIQRFRDIGGGLALTGMFVMLGEVLMLAGQYEDALDALAEGMRNATTRGEHLCEPELHRLRGEVLRRRDRTSRDAARESFQQAIRLARHQRAWSLELRAVLSLCKMLDEDGQRVEAGELLRDIYSGFTEGLNTPDLCEARALLERLRLQAG</sequence>
<dbReference type="Gene3D" id="3.40.50.300">
    <property type="entry name" value="P-loop containing nucleotide triphosphate hydrolases"/>
    <property type="match status" value="1"/>
</dbReference>
<dbReference type="GO" id="GO:0005737">
    <property type="term" value="C:cytoplasm"/>
    <property type="evidence" value="ECO:0007669"/>
    <property type="project" value="TreeGrafter"/>
</dbReference>
<keyword evidence="5" id="KW-1185">Reference proteome</keyword>
<evidence type="ECO:0000313" key="4">
    <source>
        <dbReference type="EMBL" id="OJH39913.1"/>
    </source>
</evidence>
<keyword evidence="2" id="KW-0067">ATP-binding</keyword>
<dbReference type="Gene3D" id="1.25.40.10">
    <property type="entry name" value="Tetratricopeptide repeat domain"/>
    <property type="match status" value="1"/>
</dbReference>
<accession>A0A1L9BCH1</accession>
<name>A0A1L9BCH1_9BACT</name>
<dbReference type="STRING" id="83449.BON30_12565"/>
<dbReference type="SMART" id="SM00044">
    <property type="entry name" value="CYCc"/>
    <property type="match status" value="1"/>
</dbReference>
<dbReference type="InterPro" id="IPR001054">
    <property type="entry name" value="A/G_cyclase"/>
</dbReference>
<organism evidence="4 5">
    <name type="scientific">Cystobacter ferrugineus</name>
    <dbReference type="NCBI Taxonomy" id="83449"/>
    <lineage>
        <taxon>Bacteria</taxon>
        <taxon>Pseudomonadati</taxon>
        <taxon>Myxococcota</taxon>
        <taxon>Myxococcia</taxon>
        <taxon>Myxococcales</taxon>
        <taxon>Cystobacterineae</taxon>
        <taxon>Archangiaceae</taxon>
        <taxon>Cystobacter</taxon>
    </lineage>
</organism>
<dbReference type="RefSeq" id="WP_071898544.1">
    <property type="nucleotide sequence ID" value="NZ_MPIN01000003.1"/>
</dbReference>
<dbReference type="GO" id="GO:0004016">
    <property type="term" value="F:adenylate cyclase activity"/>
    <property type="evidence" value="ECO:0007669"/>
    <property type="project" value="UniProtKB-ARBA"/>
</dbReference>
<dbReference type="SUPFAM" id="SSF52540">
    <property type="entry name" value="P-loop containing nucleoside triphosphate hydrolases"/>
    <property type="match status" value="1"/>
</dbReference>
<evidence type="ECO:0000256" key="1">
    <source>
        <dbReference type="ARBA" id="ARBA00022741"/>
    </source>
</evidence>
<dbReference type="InterPro" id="IPR041664">
    <property type="entry name" value="AAA_16"/>
</dbReference>
<reference evidence="4 5" key="2">
    <citation type="submission" date="2016-12" db="EMBL/GenBank/DDBJ databases">
        <title>Draft Genome Sequence of Cystobacter ferrugineus Strain Cbfe23.</title>
        <authorList>
            <person name="Akbar S."/>
            <person name="Dowd S.E."/>
            <person name="Stevens D.C."/>
        </authorList>
    </citation>
    <scope>NUCLEOTIDE SEQUENCE [LARGE SCALE GENOMIC DNA]</scope>
    <source>
        <strain evidence="4 5">Cbfe23</strain>
    </source>
</reference>
<dbReference type="GO" id="GO:0035556">
    <property type="term" value="P:intracellular signal transduction"/>
    <property type="evidence" value="ECO:0007669"/>
    <property type="project" value="InterPro"/>
</dbReference>
<reference evidence="5" key="1">
    <citation type="submission" date="2016-11" db="EMBL/GenBank/DDBJ databases">
        <authorList>
            <person name="Shukria A."/>
            <person name="Stevens D.C."/>
        </authorList>
    </citation>
    <scope>NUCLEOTIDE SEQUENCE [LARGE SCALE GENOMIC DNA]</scope>
    <source>
        <strain evidence="5">Cbfe23</strain>
    </source>
</reference>
<dbReference type="InterPro" id="IPR027417">
    <property type="entry name" value="P-loop_NTPase"/>
</dbReference>
<feature type="domain" description="Guanylate cyclase" evidence="3">
    <location>
        <begin position="69"/>
        <end position="196"/>
    </location>
</feature>
<dbReference type="Pfam" id="PF00211">
    <property type="entry name" value="Guanylate_cyc"/>
    <property type="match status" value="1"/>
</dbReference>
<dbReference type="Proteomes" id="UP000182229">
    <property type="component" value="Unassembled WGS sequence"/>
</dbReference>
<keyword evidence="1" id="KW-0547">Nucleotide-binding</keyword>
<proteinExistence type="predicted"/>
<dbReference type="InterPro" id="IPR011990">
    <property type="entry name" value="TPR-like_helical_dom_sf"/>
</dbReference>
<gene>
    <name evidence="4" type="ORF">BON30_12565</name>
</gene>
<evidence type="ECO:0000256" key="2">
    <source>
        <dbReference type="ARBA" id="ARBA00022840"/>
    </source>
</evidence>
<comment type="caution">
    <text evidence="4">The sequence shown here is derived from an EMBL/GenBank/DDBJ whole genome shotgun (WGS) entry which is preliminary data.</text>
</comment>
<dbReference type="Pfam" id="PF12773">
    <property type="entry name" value="DZR"/>
    <property type="match status" value="1"/>
</dbReference>
<dbReference type="Gene3D" id="3.30.70.1230">
    <property type="entry name" value="Nucleotide cyclase"/>
    <property type="match status" value="1"/>
</dbReference>
<dbReference type="CDD" id="cd07302">
    <property type="entry name" value="CHD"/>
    <property type="match status" value="1"/>
</dbReference>
<dbReference type="PROSITE" id="PS50125">
    <property type="entry name" value="GUANYLATE_CYCLASE_2"/>
    <property type="match status" value="1"/>
</dbReference>
<evidence type="ECO:0000313" key="5">
    <source>
        <dbReference type="Proteomes" id="UP000182229"/>
    </source>
</evidence>
<dbReference type="EMBL" id="MPIN01000003">
    <property type="protein sequence ID" value="OJH39913.1"/>
    <property type="molecule type" value="Genomic_DNA"/>
</dbReference>
<dbReference type="GO" id="GO:0005524">
    <property type="term" value="F:ATP binding"/>
    <property type="evidence" value="ECO:0007669"/>
    <property type="project" value="UniProtKB-KW"/>
</dbReference>
<dbReference type="PANTHER" id="PTHR16305">
    <property type="entry name" value="TESTICULAR SOLUBLE ADENYLYL CYCLASE"/>
    <property type="match status" value="1"/>
</dbReference>
<dbReference type="OrthoDB" id="222290at2"/>
<dbReference type="GO" id="GO:0009190">
    <property type="term" value="P:cyclic nucleotide biosynthetic process"/>
    <property type="evidence" value="ECO:0007669"/>
    <property type="project" value="InterPro"/>
</dbReference>
<dbReference type="SUPFAM" id="SSF55073">
    <property type="entry name" value="Nucleotide cyclase"/>
    <property type="match status" value="1"/>
</dbReference>